<gene>
    <name evidence="2" type="ORF">PCOR1329_LOCUS35256</name>
</gene>
<accession>A0ABN9T4T9</accession>
<name>A0ABN9T4T9_9DINO</name>
<proteinExistence type="predicted"/>
<comment type="caution">
    <text evidence="2">The sequence shown here is derived from an EMBL/GenBank/DDBJ whole genome shotgun (WGS) entry which is preliminary data.</text>
</comment>
<dbReference type="EMBL" id="CAUYUJ010014308">
    <property type="protein sequence ID" value="CAK0839607.1"/>
    <property type="molecule type" value="Genomic_DNA"/>
</dbReference>
<evidence type="ECO:0000313" key="2">
    <source>
        <dbReference type="EMBL" id="CAK0839607.1"/>
    </source>
</evidence>
<organism evidence="2 3">
    <name type="scientific">Prorocentrum cordatum</name>
    <dbReference type="NCBI Taxonomy" id="2364126"/>
    <lineage>
        <taxon>Eukaryota</taxon>
        <taxon>Sar</taxon>
        <taxon>Alveolata</taxon>
        <taxon>Dinophyceae</taxon>
        <taxon>Prorocentrales</taxon>
        <taxon>Prorocentraceae</taxon>
        <taxon>Prorocentrum</taxon>
    </lineage>
</organism>
<protein>
    <submittedName>
        <fullName evidence="2">Uncharacterized protein</fullName>
    </submittedName>
</protein>
<dbReference type="Proteomes" id="UP001189429">
    <property type="component" value="Unassembled WGS sequence"/>
</dbReference>
<sequence length="189" mass="20817">MTRPRSRCMGALRAFRRRGLYANLWGDFMVPFGTAAIEPAWGAGLADEGRARGFAERGGAEPVAEAMQRRRDGVAVRLRAARPVAPASPQPAGAEEQEEVSMARELEACGWDKFAVAFSETGSLFPMAHNKIAALSREGWRQILFSWLERTWQGEELMDDIASYVLGDGEPSPRDETRPKRSAPPRSGP</sequence>
<evidence type="ECO:0000313" key="3">
    <source>
        <dbReference type="Proteomes" id="UP001189429"/>
    </source>
</evidence>
<evidence type="ECO:0000256" key="1">
    <source>
        <dbReference type="SAM" id="MobiDB-lite"/>
    </source>
</evidence>
<keyword evidence="3" id="KW-1185">Reference proteome</keyword>
<reference evidence="2" key="1">
    <citation type="submission" date="2023-10" db="EMBL/GenBank/DDBJ databases">
        <authorList>
            <person name="Chen Y."/>
            <person name="Shah S."/>
            <person name="Dougan E. K."/>
            <person name="Thang M."/>
            <person name="Chan C."/>
        </authorList>
    </citation>
    <scope>NUCLEOTIDE SEQUENCE [LARGE SCALE GENOMIC DNA]</scope>
</reference>
<feature type="region of interest" description="Disordered" evidence="1">
    <location>
        <begin position="164"/>
        <end position="189"/>
    </location>
</feature>